<dbReference type="Gene3D" id="1.10.274.50">
    <property type="match status" value="1"/>
</dbReference>
<evidence type="ECO:0000256" key="8">
    <source>
        <dbReference type="ARBA" id="ARBA00023125"/>
    </source>
</evidence>
<dbReference type="PANTHER" id="PTHR11070:SF48">
    <property type="entry name" value="ATP-DEPENDENT HELICASE_NUCLEASE SUBUNIT A"/>
    <property type="match status" value="1"/>
</dbReference>
<dbReference type="OrthoDB" id="9810135at2"/>
<keyword evidence="18" id="KW-1185">Reference proteome</keyword>
<keyword evidence="7 13" id="KW-0067">ATP-binding</keyword>
<evidence type="ECO:0000256" key="3">
    <source>
        <dbReference type="ARBA" id="ARBA00022763"/>
    </source>
</evidence>
<comment type="subunit">
    <text evidence="13">Heterodimer of AddA and AddB/RexB.</text>
</comment>
<sequence>MKQLMLKPYLGRMIMRQKPIDAQWTDAQWDAITSNGSDILVAAAAGSGKTAVLVERIIQKIVHENLSLDELLIVTFTNASAREMKERIHQAIRREAIKQPTEHLKTQLVKIHAAEISTLHSFCLKLIEQYYYTIDLDPVFRTAGEEEVSLLLMQSLDEVMEQYYTEPDKDFLQTALHLSSDRNDHSLRQIIRQLYYFAIANPEPERWLKQLVDNYQEIDINHPLFHKLSAAIKESLRAAVELLKEASDLLDGPAYEKQYLAVEPYISKIEQIDGNFETLYYQFMALEELNIPAFRFSKKVEDMRHDQATEDYIKRLLSQAKNYFNELRTDYFYAEPSEMINDIQSMSAEVDVLINLTQDLITTFQEKKRERKILDFSDYEHFALQILMQNQEPTAIAEALKMRYKEILVDEYQDTNRVQETIVQMINNHHLFMVGDVKQSIYKFRQAEPGLFLEKYKRFNESDDGIVIDLSRNFRSRQPVIDDTNAIFSRIMDEEVGEILYDEKQQLYYGARFDDNHRATELNVIIKDEVETPAAESEWIASKVNEIILTEQVFDMTTSTYRPAEYRDIVVLERSFTQANDHQTIMKKYDIPFHVNSRTGYFHTDEIRTIMSLLRIIDNPMQDIHLVGILRSLLYQFDEVELVEIRLDNKEVYFFNNLTDYIEANDNALSSKIRQFLTDLSLYREWARTLSVRELLERIYSRLFVVEKFSILTGGSQRRANLVGLLAKAEDFERSSYRGLYQFIRYVDNMLSEGKDFGEVNIISEEANVVRMMTVHSSKGLEFPFVIYAGLGREFNMMDLNGMVQLNQNLGLAINHYDPVRHLSYPTLMNHLFKREARNEIISEEMRLMYVAFTRAKERLILLGKAAHKNIEGWSQVKLNGTLDEPFRRGASSPLALIIGSVLNEDNPLTNIKTNMVTSLEQPAQSGIETNHEAAVSNVDWLEERMNYHYPFTQMNRLPTKESVSDIKRQTEVDDGATTWTLVNQYQLARATYNRPKFMTENKRTAAERGTLMHTVMQHFPYHGQSMTEQEVREFLDSLVSRKIIGTEDLKEIENHALVQYSHSKIYQMICEATAVYKELPFVIGKSYLTGEVLENAPMEQLVQGMIDCVFVYKGKYYFLDFKTDRFVERRGQTKEETAAHLKERYKVQMHFYKKALEEMVNEPVSGFLYFFEYQEVEV</sequence>
<keyword evidence="3 13" id="KW-0227">DNA damage</keyword>
<dbReference type="GO" id="GO:0000724">
    <property type="term" value="P:double-strand break repair via homologous recombination"/>
    <property type="evidence" value="ECO:0007669"/>
    <property type="project" value="UniProtKB-UniRule"/>
</dbReference>
<evidence type="ECO:0000256" key="13">
    <source>
        <dbReference type="HAMAP-Rule" id="MF_01451"/>
    </source>
</evidence>
<dbReference type="GO" id="GO:0043138">
    <property type="term" value="F:3'-5' DNA helicase activity"/>
    <property type="evidence" value="ECO:0007669"/>
    <property type="project" value="UniProtKB-UniRule"/>
</dbReference>
<dbReference type="GO" id="GO:0008408">
    <property type="term" value="F:3'-5' exonuclease activity"/>
    <property type="evidence" value="ECO:0007669"/>
    <property type="project" value="UniProtKB-UniRule"/>
</dbReference>
<keyword evidence="8 13" id="KW-0238">DNA-binding</keyword>
<comment type="catalytic activity">
    <reaction evidence="12 13">
        <text>ATP + H2O = ADP + phosphate + H(+)</text>
        <dbReference type="Rhea" id="RHEA:13065"/>
        <dbReference type="ChEBI" id="CHEBI:15377"/>
        <dbReference type="ChEBI" id="CHEBI:15378"/>
        <dbReference type="ChEBI" id="CHEBI:30616"/>
        <dbReference type="ChEBI" id="CHEBI:43474"/>
        <dbReference type="ChEBI" id="CHEBI:456216"/>
        <dbReference type="EC" id="5.6.2.4"/>
    </reaction>
</comment>
<comment type="function">
    <text evidence="13">The heterodimer acts as both an ATP-dependent DNA helicase and an ATP-dependent, dual-direction single-stranded exonuclease. Recognizes the chi site generating a DNA molecule suitable for the initiation of homologous recombination. The AddA nuclease domain is required for chi fragment generation; this subunit has the helicase and 3' -&gt; 5' nuclease activities.</text>
</comment>
<accession>A0A4R6BWD2</accession>
<dbReference type="GO" id="GO:0003690">
    <property type="term" value="F:double-stranded DNA binding"/>
    <property type="evidence" value="ECO:0007669"/>
    <property type="project" value="UniProtKB-UniRule"/>
</dbReference>
<dbReference type="InterPro" id="IPR014017">
    <property type="entry name" value="DNA_helicase_UvrD-like_C"/>
</dbReference>
<dbReference type="InterPro" id="IPR027417">
    <property type="entry name" value="P-loop_NTPase"/>
</dbReference>
<keyword evidence="2 13" id="KW-0547">Nucleotide-binding</keyword>
<dbReference type="InterPro" id="IPR011335">
    <property type="entry name" value="Restrct_endonuc-II-like"/>
</dbReference>
<evidence type="ECO:0000256" key="11">
    <source>
        <dbReference type="ARBA" id="ARBA00034617"/>
    </source>
</evidence>
<dbReference type="GO" id="GO:0033202">
    <property type="term" value="C:DNA helicase complex"/>
    <property type="evidence" value="ECO:0007669"/>
    <property type="project" value="TreeGrafter"/>
</dbReference>
<dbReference type="InterPro" id="IPR014016">
    <property type="entry name" value="UvrD-like_ATP-bd"/>
</dbReference>
<dbReference type="SUPFAM" id="SSF52980">
    <property type="entry name" value="Restriction endonuclease-like"/>
    <property type="match status" value="1"/>
</dbReference>
<evidence type="ECO:0000256" key="2">
    <source>
        <dbReference type="ARBA" id="ARBA00022741"/>
    </source>
</evidence>
<protein>
    <recommendedName>
        <fullName evidence="13">ATP-dependent helicase/nuclease subunit A</fullName>
        <ecNumber evidence="13">3.1.-.-</ecNumber>
        <ecNumber evidence="13">5.6.2.4</ecNumber>
    </recommendedName>
    <alternativeName>
        <fullName evidence="13">ATP-dependent helicase/nuclease AddA</fullName>
    </alternativeName>
    <alternativeName>
        <fullName evidence="13">DNA 3'-5' helicase AddA</fullName>
    </alternativeName>
</protein>
<evidence type="ECO:0000256" key="14">
    <source>
        <dbReference type="PROSITE-ProRule" id="PRU00560"/>
    </source>
</evidence>
<dbReference type="PROSITE" id="PS51217">
    <property type="entry name" value="UVRD_HELICASE_CTER"/>
    <property type="match status" value="1"/>
</dbReference>
<dbReference type="EC" id="3.1.-.-" evidence="13"/>
<proteinExistence type="inferred from homology"/>
<name>A0A4R6BWD2_9STAP</name>
<organism evidence="17 18">
    <name type="scientific">Macrococcus lamae</name>
    <dbReference type="NCBI Taxonomy" id="198484"/>
    <lineage>
        <taxon>Bacteria</taxon>
        <taxon>Bacillati</taxon>
        <taxon>Bacillota</taxon>
        <taxon>Bacilli</taxon>
        <taxon>Bacillales</taxon>
        <taxon>Staphylococcaceae</taxon>
        <taxon>Macrococcus</taxon>
    </lineage>
</organism>
<dbReference type="SUPFAM" id="SSF52540">
    <property type="entry name" value="P-loop containing nucleoside triphosphate hydrolases"/>
    <property type="match status" value="1"/>
</dbReference>
<keyword evidence="9 13" id="KW-0234">DNA repair</keyword>
<keyword evidence="6 13" id="KW-0269">Exonuclease</keyword>
<evidence type="ECO:0000256" key="12">
    <source>
        <dbReference type="ARBA" id="ARBA00048988"/>
    </source>
</evidence>
<evidence type="ECO:0000259" key="16">
    <source>
        <dbReference type="PROSITE" id="PS51217"/>
    </source>
</evidence>
<dbReference type="InterPro" id="IPR038726">
    <property type="entry name" value="PDDEXK_AddAB-type"/>
</dbReference>
<keyword evidence="1 13" id="KW-0540">Nuclease</keyword>
<evidence type="ECO:0000256" key="5">
    <source>
        <dbReference type="ARBA" id="ARBA00022806"/>
    </source>
</evidence>
<dbReference type="PROSITE" id="PS51198">
    <property type="entry name" value="UVRD_HELICASE_ATP_BIND"/>
    <property type="match status" value="1"/>
</dbReference>
<reference evidence="17 18" key="1">
    <citation type="submission" date="2019-01" db="EMBL/GenBank/DDBJ databases">
        <title>Draft genome sequences of the type strains of six Macrococcus species.</title>
        <authorList>
            <person name="Mazhar S."/>
            <person name="Altermann E."/>
            <person name="Hill C."/>
            <person name="Mcauliffe O."/>
        </authorList>
    </citation>
    <scope>NUCLEOTIDE SEQUENCE [LARGE SCALE GENOMIC DNA]</scope>
    <source>
        <strain evidence="17 18">CCM4815</strain>
    </source>
</reference>
<dbReference type="Pfam" id="PF00580">
    <property type="entry name" value="UvrD-helicase"/>
    <property type="match status" value="1"/>
</dbReference>
<evidence type="ECO:0000256" key="10">
    <source>
        <dbReference type="ARBA" id="ARBA00023235"/>
    </source>
</evidence>
<dbReference type="InterPro" id="IPR014152">
    <property type="entry name" value="AddA"/>
</dbReference>
<feature type="binding site" evidence="14">
    <location>
        <begin position="43"/>
        <end position="50"/>
    </location>
    <ligand>
        <name>ATP</name>
        <dbReference type="ChEBI" id="CHEBI:30616"/>
    </ligand>
</feature>
<dbReference type="GO" id="GO:0005829">
    <property type="term" value="C:cytosol"/>
    <property type="evidence" value="ECO:0007669"/>
    <property type="project" value="TreeGrafter"/>
</dbReference>
<keyword evidence="4 13" id="KW-0378">Hydrolase</keyword>
<evidence type="ECO:0000313" key="18">
    <source>
        <dbReference type="Proteomes" id="UP000294802"/>
    </source>
</evidence>
<dbReference type="GO" id="GO:0005524">
    <property type="term" value="F:ATP binding"/>
    <property type="evidence" value="ECO:0007669"/>
    <property type="project" value="UniProtKB-UniRule"/>
</dbReference>
<dbReference type="Gene3D" id="3.40.50.300">
    <property type="entry name" value="P-loop containing nucleotide triphosphate hydrolases"/>
    <property type="match status" value="3"/>
</dbReference>
<evidence type="ECO:0000256" key="4">
    <source>
        <dbReference type="ARBA" id="ARBA00022801"/>
    </source>
</evidence>
<gene>
    <name evidence="13 17" type="primary">addA</name>
    <name evidence="17" type="ORF">ERX29_02565</name>
</gene>
<evidence type="ECO:0000256" key="9">
    <source>
        <dbReference type="ARBA" id="ARBA00023204"/>
    </source>
</evidence>
<evidence type="ECO:0000256" key="7">
    <source>
        <dbReference type="ARBA" id="ARBA00022840"/>
    </source>
</evidence>
<dbReference type="Pfam" id="PF12705">
    <property type="entry name" value="PDDEXK_1"/>
    <property type="match status" value="1"/>
</dbReference>
<evidence type="ECO:0000259" key="15">
    <source>
        <dbReference type="PROSITE" id="PS51198"/>
    </source>
</evidence>
<dbReference type="InterPro" id="IPR011604">
    <property type="entry name" value="PDDEXK-like_dom_sf"/>
</dbReference>
<dbReference type="Gene3D" id="3.90.320.10">
    <property type="match status" value="1"/>
</dbReference>
<dbReference type="EC" id="5.6.2.4" evidence="13"/>
<dbReference type="CDD" id="cd17932">
    <property type="entry name" value="DEXQc_UvrD"/>
    <property type="match status" value="1"/>
</dbReference>
<dbReference type="Proteomes" id="UP000294802">
    <property type="component" value="Unassembled WGS sequence"/>
</dbReference>
<keyword evidence="10 13" id="KW-0413">Isomerase</keyword>
<feature type="domain" description="UvrD-like helicase ATP-binding" evidence="15">
    <location>
        <begin position="22"/>
        <end position="477"/>
    </location>
</feature>
<dbReference type="GO" id="GO:0016887">
    <property type="term" value="F:ATP hydrolysis activity"/>
    <property type="evidence" value="ECO:0007669"/>
    <property type="project" value="RHEA"/>
</dbReference>
<evidence type="ECO:0000256" key="6">
    <source>
        <dbReference type="ARBA" id="ARBA00022839"/>
    </source>
</evidence>
<dbReference type="Gene3D" id="1.10.486.10">
    <property type="entry name" value="PCRA, domain 4"/>
    <property type="match status" value="1"/>
</dbReference>
<comment type="caution">
    <text evidence="17">The sequence shown here is derived from an EMBL/GenBank/DDBJ whole genome shotgun (WGS) entry which is preliminary data.</text>
</comment>
<dbReference type="FunFam" id="3.40.50.300:FF:001236">
    <property type="entry name" value="ATP-dependent helicase/nuclease subunit A"/>
    <property type="match status" value="1"/>
</dbReference>
<dbReference type="InterPro" id="IPR000212">
    <property type="entry name" value="DNA_helicase_UvrD/REP"/>
</dbReference>
<comment type="cofactor">
    <cofactor evidence="13">
        <name>Mg(2+)</name>
        <dbReference type="ChEBI" id="CHEBI:18420"/>
    </cofactor>
</comment>
<dbReference type="NCBIfam" id="TIGR02785">
    <property type="entry name" value="addA_Gpos"/>
    <property type="match status" value="1"/>
</dbReference>
<feature type="domain" description="UvrD-like helicase C-terminal" evidence="16">
    <location>
        <begin position="478"/>
        <end position="780"/>
    </location>
</feature>
<evidence type="ECO:0000313" key="17">
    <source>
        <dbReference type="EMBL" id="TDM12511.1"/>
    </source>
</evidence>
<evidence type="ECO:0000256" key="1">
    <source>
        <dbReference type="ARBA" id="ARBA00022722"/>
    </source>
</evidence>
<dbReference type="AlphaFoldDB" id="A0A4R6BWD2"/>
<dbReference type="EMBL" id="SCWB01000003">
    <property type="protein sequence ID" value="TDM12511.1"/>
    <property type="molecule type" value="Genomic_DNA"/>
</dbReference>
<keyword evidence="5 13" id="KW-0347">Helicase</keyword>
<dbReference type="HAMAP" id="MF_01451">
    <property type="entry name" value="AddA"/>
    <property type="match status" value="1"/>
</dbReference>
<comment type="similarity">
    <text evidence="13">Belongs to the helicase family. AddA subfamily.</text>
</comment>
<comment type="catalytic activity">
    <reaction evidence="11 13">
        <text>Couples ATP hydrolysis with the unwinding of duplex DNA by translocating in the 3'-5' direction.</text>
        <dbReference type="EC" id="5.6.2.4"/>
    </reaction>
</comment>
<dbReference type="Pfam" id="PF13361">
    <property type="entry name" value="UvrD_C"/>
    <property type="match status" value="1"/>
</dbReference>
<dbReference type="PANTHER" id="PTHR11070">
    <property type="entry name" value="UVRD / RECB / PCRA DNA HELICASE FAMILY MEMBER"/>
    <property type="match status" value="1"/>
</dbReference>